<gene>
    <name evidence="6" type="ORF">EJ997_06400</name>
</gene>
<name>A0A3S9Q0M0_9ACTO</name>
<reference evidence="6 7" key="1">
    <citation type="submission" date="2018-12" db="EMBL/GenBank/DDBJ databases">
        <title>Complete genome sequence of Flaviflexus sp. H23T48.</title>
        <authorList>
            <person name="Bae J.-W."/>
            <person name="Lee J.-Y."/>
        </authorList>
    </citation>
    <scope>NUCLEOTIDE SEQUENCE [LARGE SCALE GENOMIC DNA]</scope>
    <source>
        <strain evidence="6 7">H23T48</strain>
    </source>
</reference>
<dbReference type="Pfam" id="PF00929">
    <property type="entry name" value="RNase_T"/>
    <property type="match status" value="1"/>
</dbReference>
<evidence type="ECO:0000256" key="1">
    <source>
        <dbReference type="ARBA" id="ARBA00022722"/>
    </source>
</evidence>
<dbReference type="InterPro" id="IPR013520">
    <property type="entry name" value="Ribonucl_H"/>
</dbReference>
<dbReference type="EMBL" id="CP034593">
    <property type="protein sequence ID" value="AZQ78175.1"/>
    <property type="molecule type" value="Genomic_DNA"/>
</dbReference>
<dbReference type="EC" id="3.1.-.-" evidence="6"/>
<dbReference type="KEGG" id="flh:EJ997_06400"/>
<dbReference type="Proteomes" id="UP000280344">
    <property type="component" value="Chromosome"/>
</dbReference>
<dbReference type="SUPFAM" id="SSF53098">
    <property type="entry name" value="Ribonuclease H-like"/>
    <property type="match status" value="1"/>
</dbReference>
<dbReference type="InterPro" id="IPR012337">
    <property type="entry name" value="RNaseH-like_sf"/>
</dbReference>
<feature type="domain" description="Exonuclease" evidence="5">
    <location>
        <begin position="1"/>
        <end position="166"/>
    </location>
</feature>
<dbReference type="InterPro" id="IPR022894">
    <property type="entry name" value="Oligoribonuclease"/>
</dbReference>
<keyword evidence="1" id="KW-0540">Nuclease</keyword>
<protein>
    <submittedName>
        <fullName evidence="6">Oligoribonuclease</fullName>
        <ecNumber evidence="6">3.1.-.-</ecNumber>
    </submittedName>
</protein>
<sequence length="209" mass="22848">MTGLDLANDGIVEVSVVITGSDLVPVDEGIDLVIKPTPEALASMGAFVTKMHTDSGLIKEWETGLDLKDAEEQVLAYISARVPKGKAPLGGNSVGTDKSFLERDMPSVIDYLHYRVIDVSTIKELARRWYPRAYFAAPEKFGNHRALGDIYDSIDELRYYRSVLFPQGDGPTTDQAKERSAEILASRTQLSFDTAGSDETTTAEGTEQA</sequence>
<dbReference type="GO" id="GO:0003676">
    <property type="term" value="F:nucleic acid binding"/>
    <property type="evidence" value="ECO:0007669"/>
    <property type="project" value="InterPro"/>
</dbReference>
<dbReference type="Gene3D" id="3.30.420.10">
    <property type="entry name" value="Ribonuclease H-like superfamily/Ribonuclease H"/>
    <property type="match status" value="1"/>
</dbReference>
<evidence type="ECO:0000256" key="4">
    <source>
        <dbReference type="SAM" id="MobiDB-lite"/>
    </source>
</evidence>
<evidence type="ECO:0000313" key="6">
    <source>
        <dbReference type="EMBL" id="AZQ78175.1"/>
    </source>
</evidence>
<evidence type="ECO:0000256" key="2">
    <source>
        <dbReference type="ARBA" id="ARBA00022801"/>
    </source>
</evidence>
<keyword evidence="3" id="KW-0269">Exonuclease</keyword>
<evidence type="ECO:0000256" key="3">
    <source>
        <dbReference type="ARBA" id="ARBA00022839"/>
    </source>
</evidence>
<evidence type="ECO:0000313" key="7">
    <source>
        <dbReference type="Proteomes" id="UP000280344"/>
    </source>
</evidence>
<dbReference type="NCBIfam" id="NF003765">
    <property type="entry name" value="PRK05359.1"/>
    <property type="match status" value="1"/>
</dbReference>
<accession>A0A3S9Q0M0</accession>
<dbReference type="OrthoDB" id="9801329at2"/>
<feature type="region of interest" description="Disordered" evidence="4">
    <location>
        <begin position="188"/>
        <end position="209"/>
    </location>
</feature>
<dbReference type="InterPro" id="IPR036397">
    <property type="entry name" value="RNaseH_sf"/>
</dbReference>
<keyword evidence="2 6" id="KW-0378">Hydrolase</keyword>
<dbReference type="AlphaFoldDB" id="A0A3S9Q0M0"/>
<evidence type="ECO:0000259" key="5">
    <source>
        <dbReference type="SMART" id="SM00479"/>
    </source>
</evidence>
<organism evidence="6 7">
    <name type="scientific">Flaviflexus ciconiae</name>
    <dbReference type="NCBI Taxonomy" id="2496867"/>
    <lineage>
        <taxon>Bacteria</taxon>
        <taxon>Bacillati</taxon>
        <taxon>Actinomycetota</taxon>
        <taxon>Actinomycetes</taxon>
        <taxon>Actinomycetales</taxon>
        <taxon>Actinomycetaceae</taxon>
        <taxon>Flaviflexus</taxon>
    </lineage>
</organism>
<keyword evidence="7" id="KW-1185">Reference proteome</keyword>
<dbReference type="CDD" id="cd06135">
    <property type="entry name" value="Orn"/>
    <property type="match status" value="1"/>
</dbReference>
<dbReference type="SMART" id="SM00479">
    <property type="entry name" value="EXOIII"/>
    <property type="match status" value="1"/>
</dbReference>
<dbReference type="GO" id="GO:0000175">
    <property type="term" value="F:3'-5'-RNA exonuclease activity"/>
    <property type="evidence" value="ECO:0007669"/>
    <property type="project" value="InterPro"/>
</dbReference>
<proteinExistence type="predicted"/>